<dbReference type="EMBL" id="OW152816">
    <property type="protein sequence ID" value="CAH2066788.1"/>
    <property type="molecule type" value="Genomic_DNA"/>
</dbReference>
<feature type="non-terminal residue" evidence="2">
    <location>
        <position position="1"/>
    </location>
</feature>
<proteinExistence type="predicted"/>
<reference evidence="2" key="1">
    <citation type="submission" date="2022-03" db="EMBL/GenBank/DDBJ databases">
        <authorList>
            <person name="Martin H S."/>
        </authorList>
    </citation>
    <scope>NUCLEOTIDE SEQUENCE</scope>
</reference>
<sequence>MPRRGPTAPSLSLTAALRTPPTGIAIFIGDAHKYAGQMTARFYNAMATSSGDLPLPRAASLQPPHAPLTIDRQL</sequence>
<evidence type="ECO:0000313" key="3">
    <source>
        <dbReference type="Proteomes" id="UP000837857"/>
    </source>
</evidence>
<feature type="region of interest" description="Disordered" evidence="1">
    <location>
        <begin position="53"/>
        <end position="74"/>
    </location>
</feature>
<dbReference type="Proteomes" id="UP000837857">
    <property type="component" value="Chromosome 4"/>
</dbReference>
<keyword evidence="3" id="KW-1185">Reference proteome</keyword>
<protein>
    <submittedName>
        <fullName evidence="2">Uncharacterized protein</fullName>
    </submittedName>
</protein>
<evidence type="ECO:0000313" key="2">
    <source>
        <dbReference type="EMBL" id="CAH2066788.1"/>
    </source>
</evidence>
<accession>A0ABN8IW77</accession>
<name>A0ABN8IW77_9NEOP</name>
<organism evidence="2 3">
    <name type="scientific">Iphiclides podalirius</name>
    <name type="common">scarce swallowtail</name>
    <dbReference type="NCBI Taxonomy" id="110791"/>
    <lineage>
        <taxon>Eukaryota</taxon>
        <taxon>Metazoa</taxon>
        <taxon>Ecdysozoa</taxon>
        <taxon>Arthropoda</taxon>
        <taxon>Hexapoda</taxon>
        <taxon>Insecta</taxon>
        <taxon>Pterygota</taxon>
        <taxon>Neoptera</taxon>
        <taxon>Endopterygota</taxon>
        <taxon>Lepidoptera</taxon>
        <taxon>Glossata</taxon>
        <taxon>Ditrysia</taxon>
        <taxon>Papilionoidea</taxon>
        <taxon>Papilionidae</taxon>
        <taxon>Papilioninae</taxon>
        <taxon>Iphiclides</taxon>
    </lineage>
</organism>
<gene>
    <name evidence="2" type="ORF">IPOD504_LOCUS13582</name>
</gene>
<evidence type="ECO:0000256" key="1">
    <source>
        <dbReference type="SAM" id="MobiDB-lite"/>
    </source>
</evidence>